<dbReference type="PANTHER" id="PTHR32039:SF7">
    <property type="entry name" value="COMPETENCE PROTEIN COMM"/>
    <property type="match status" value="1"/>
</dbReference>
<dbReference type="InterPro" id="IPR000523">
    <property type="entry name" value="Mg_chelatse_chII-like_cat_dom"/>
</dbReference>
<dbReference type="Pfam" id="PF01078">
    <property type="entry name" value="Mg_chelatase"/>
    <property type="match status" value="1"/>
</dbReference>
<dbReference type="Pfam" id="PF13335">
    <property type="entry name" value="Mg_chelatase_C"/>
    <property type="match status" value="1"/>
</dbReference>
<proteinExistence type="inferred from homology"/>
<reference evidence="3" key="1">
    <citation type="submission" date="2020-05" db="EMBL/GenBank/DDBJ databases">
        <authorList>
            <person name="Chiriac C."/>
            <person name="Salcher M."/>
            <person name="Ghai R."/>
            <person name="Kavagutti S V."/>
        </authorList>
    </citation>
    <scope>NUCLEOTIDE SEQUENCE</scope>
</reference>
<dbReference type="Pfam" id="PF13541">
    <property type="entry name" value="ChlI"/>
    <property type="match status" value="1"/>
</dbReference>
<dbReference type="InterPro" id="IPR025158">
    <property type="entry name" value="Mg_chelat-rel_C"/>
</dbReference>
<dbReference type="PANTHER" id="PTHR32039">
    <property type="entry name" value="MAGNESIUM-CHELATASE SUBUNIT CHLI"/>
    <property type="match status" value="1"/>
</dbReference>
<feature type="domain" description="AAA+ ATPase" evidence="2">
    <location>
        <begin position="211"/>
        <end position="395"/>
    </location>
</feature>
<gene>
    <name evidence="3" type="ORF">UFOPK1509_00373</name>
</gene>
<dbReference type="GO" id="GO:0005524">
    <property type="term" value="F:ATP binding"/>
    <property type="evidence" value="ECO:0007669"/>
    <property type="project" value="InterPro"/>
</dbReference>
<comment type="similarity">
    <text evidence="1">Belongs to the Mg-chelatase subunits D/I family. ComM subfamily.</text>
</comment>
<dbReference type="InterPro" id="IPR027417">
    <property type="entry name" value="P-loop_NTPase"/>
</dbReference>
<evidence type="ECO:0000256" key="1">
    <source>
        <dbReference type="ARBA" id="ARBA00006354"/>
    </source>
</evidence>
<dbReference type="Gene3D" id="3.40.50.300">
    <property type="entry name" value="P-loop containing nucleotide triphosphate hydrolases"/>
    <property type="match status" value="1"/>
</dbReference>
<sequence length="507" mass="55159">MAVTSIRSISLLGLNGTLVDIEVDISDGLPIYTLLGLPDTALIESKDRIRAALLNSGESWPNRKVTVSLTPAWLPKSGSNFDLPIAVGLLRVQSLIPVEDSQREVIIGELGLDGQIRPVRGILPALLAAKKFGIKRALVPSANYQEASLVTDLEVIGFTNLRELLIFLRTGEIFEKMELELASEDSVTINDLSEIIGQSDARYALEISAIGAHHLLFIGPPGTGKTMLAQRIPGILPALTNEQALEVTAIHSIAGNLFSRNDLNKQPPFIAPHHTTTATAMVGGGSHFIKPGAVSLAHNGVLFIDEAPECNSGVLDSLRQPLESGFVTITRAIGSVNFPAKFILVLAANPCPCGKFSGKGRSCTCSAQQIRRYSSKLSGPLLDRVDIRLQVDPPTRTELASVEVGEDSLTVRTRVESARIKAAKRFAEYPWQTNSEIPARFLRHEFRAEKSAMAVLHQELDKENLSARGFHKVLRLAWSIADSRFNDLPLKDDVQTAISMRMGTEIF</sequence>
<protein>
    <submittedName>
        <fullName evidence="3">Unannotated protein</fullName>
    </submittedName>
</protein>
<dbReference type="SUPFAM" id="SSF52540">
    <property type="entry name" value="P-loop containing nucleoside triphosphate hydrolases"/>
    <property type="match status" value="1"/>
</dbReference>
<dbReference type="SMART" id="SM00382">
    <property type="entry name" value="AAA"/>
    <property type="match status" value="1"/>
</dbReference>
<dbReference type="InterPro" id="IPR003593">
    <property type="entry name" value="AAA+_ATPase"/>
</dbReference>
<dbReference type="InterPro" id="IPR045006">
    <property type="entry name" value="CHLI-like"/>
</dbReference>
<dbReference type="Gene3D" id="3.30.230.10">
    <property type="match status" value="1"/>
</dbReference>
<dbReference type="SUPFAM" id="SSF54211">
    <property type="entry name" value="Ribosomal protein S5 domain 2-like"/>
    <property type="match status" value="1"/>
</dbReference>
<dbReference type="InterPro" id="IPR020568">
    <property type="entry name" value="Ribosomal_Su5_D2-typ_SF"/>
</dbReference>
<accession>A0A6J6CL63</accession>
<name>A0A6J6CL63_9ZZZZ</name>
<dbReference type="AlphaFoldDB" id="A0A6J6CL63"/>
<organism evidence="3">
    <name type="scientific">freshwater metagenome</name>
    <dbReference type="NCBI Taxonomy" id="449393"/>
    <lineage>
        <taxon>unclassified sequences</taxon>
        <taxon>metagenomes</taxon>
        <taxon>ecological metagenomes</taxon>
    </lineage>
</organism>
<dbReference type="NCBIfam" id="TIGR00368">
    <property type="entry name" value="YifB family Mg chelatase-like AAA ATPase"/>
    <property type="match status" value="1"/>
</dbReference>
<dbReference type="InterPro" id="IPR014721">
    <property type="entry name" value="Ribsml_uS5_D2-typ_fold_subgr"/>
</dbReference>
<evidence type="ECO:0000259" key="2">
    <source>
        <dbReference type="SMART" id="SM00382"/>
    </source>
</evidence>
<evidence type="ECO:0000313" key="3">
    <source>
        <dbReference type="EMBL" id="CAB4551865.1"/>
    </source>
</evidence>
<dbReference type="EMBL" id="CAEZSY010000036">
    <property type="protein sequence ID" value="CAB4551865.1"/>
    <property type="molecule type" value="Genomic_DNA"/>
</dbReference>
<dbReference type="InterPro" id="IPR004482">
    <property type="entry name" value="Mg_chelat-rel"/>
</dbReference>